<organism evidence="2 3">
    <name type="scientific">Winogradskyella pelagia</name>
    <dbReference type="NCBI Taxonomy" id="2819984"/>
    <lineage>
        <taxon>Bacteria</taxon>
        <taxon>Pseudomonadati</taxon>
        <taxon>Bacteroidota</taxon>
        <taxon>Flavobacteriia</taxon>
        <taxon>Flavobacteriales</taxon>
        <taxon>Flavobacteriaceae</taxon>
        <taxon>Winogradskyella</taxon>
    </lineage>
</organism>
<feature type="domain" description="DinB-like" evidence="1">
    <location>
        <begin position="36"/>
        <end position="164"/>
    </location>
</feature>
<reference evidence="2 3" key="1">
    <citation type="submission" date="2021-03" db="EMBL/GenBank/DDBJ databases">
        <title>Winogradskyella sp. nov., isolated from costal sediment.</title>
        <authorList>
            <person name="Gao C."/>
        </authorList>
    </citation>
    <scope>NUCLEOTIDE SEQUENCE [LARGE SCALE GENOMIC DNA]</scope>
    <source>
        <strain evidence="2 3">DF17</strain>
    </source>
</reference>
<sequence>MKNLQLEQNEYNPYYQPYVDRTSHVDIITGLKENLRTVINFYESVPKEKHNFAYAHGKWTIKEVLLHCIDTERVFSYRALRISRSDQTEMAGFDQDKYVEASQANRKSFEYLLDEYRTVRLSTIALFKSFGPEDLVKTGRASGSNISLRAIGYIITGHENHHINVLKECYL</sequence>
<dbReference type="SUPFAM" id="SSF109854">
    <property type="entry name" value="DinB/YfiT-like putative metalloenzymes"/>
    <property type="match status" value="1"/>
</dbReference>
<name>A0ABS3T2B9_9FLAO</name>
<dbReference type="RefSeq" id="WP_208154251.1">
    <property type="nucleotide sequence ID" value="NZ_JAGEVF010000006.1"/>
</dbReference>
<evidence type="ECO:0000313" key="3">
    <source>
        <dbReference type="Proteomes" id="UP000676776"/>
    </source>
</evidence>
<dbReference type="EMBL" id="JAGEVF010000006">
    <property type="protein sequence ID" value="MBO3116888.1"/>
    <property type="molecule type" value="Genomic_DNA"/>
</dbReference>
<dbReference type="Proteomes" id="UP000676776">
    <property type="component" value="Unassembled WGS sequence"/>
</dbReference>
<accession>A0ABS3T2B9</accession>
<dbReference type="InterPro" id="IPR034660">
    <property type="entry name" value="DinB/YfiT-like"/>
</dbReference>
<keyword evidence="3" id="KW-1185">Reference proteome</keyword>
<dbReference type="Pfam" id="PF12867">
    <property type="entry name" value="DinB_2"/>
    <property type="match status" value="1"/>
</dbReference>
<evidence type="ECO:0000313" key="2">
    <source>
        <dbReference type="EMBL" id="MBO3116888.1"/>
    </source>
</evidence>
<dbReference type="InterPro" id="IPR024775">
    <property type="entry name" value="DinB-like"/>
</dbReference>
<dbReference type="Gene3D" id="1.20.120.450">
    <property type="entry name" value="dinb family like domain"/>
    <property type="match status" value="1"/>
</dbReference>
<gene>
    <name evidence="2" type="ORF">J4050_09025</name>
</gene>
<evidence type="ECO:0000259" key="1">
    <source>
        <dbReference type="Pfam" id="PF12867"/>
    </source>
</evidence>
<comment type="caution">
    <text evidence="2">The sequence shown here is derived from an EMBL/GenBank/DDBJ whole genome shotgun (WGS) entry which is preliminary data.</text>
</comment>
<protein>
    <submittedName>
        <fullName evidence="2">DinB family protein</fullName>
    </submittedName>
</protein>
<proteinExistence type="predicted"/>